<evidence type="ECO:0000313" key="1">
    <source>
        <dbReference type="EMBL" id="GIY72627.1"/>
    </source>
</evidence>
<gene>
    <name evidence="1" type="ORF">CEXT_331931</name>
</gene>
<evidence type="ECO:0000313" key="2">
    <source>
        <dbReference type="Proteomes" id="UP001054945"/>
    </source>
</evidence>
<dbReference type="Proteomes" id="UP001054945">
    <property type="component" value="Unassembled WGS sequence"/>
</dbReference>
<keyword evidence="2" id="KW-1185">Reference proteome</keyword>
<protein>
    <submittedName>
        <fullName evidence="1">Uncharacterized protein</fullName>
    </submittedName>
</protein>
<reference evidence="1 2" key="1">
    <citation type="submission" date="2021-06" db="EMBL/GenBank/DDBJ databases">
        <title>Caerostris extrusa draft genome.</title>
        <authorList>
            <person name="Kono N."/>
            <person name="Arakawa K."/>
        </authorList>
    </citation>
    <scope>NUCLEOTIDE SEQUENCE [LARGE SCALE GENOMIC DNA]</scope>
</reference>
<accession>A0AAV4VQT9</accession>
<comment type="caution">
    <text evidence="1">The sequence shown here is derived from an EMBL/GenBank/DDBJ whole genome shotgun (WGS) entry which is preliminary data.</text>
</comment>
<name>A0AAV4VQT9_CAEEX</name>
<organism evidence="1 2">
    <name type="scientific">Caerostris extrusa</name>
    <name type="common">Bark spider</name>
    <name type="synonym">Caerostris bankana</name>
    <dbReference type="NCBI Taxonomy" id="172846"/>
    <lineage>
        <taxon>Eukaryota</taxon>
        <taxon>Metazoa</taxon>
        <taxon>Ecdysozoa</taxon>
        <taxon>Arthropoda</taxon>
        <taxon>Chelicerata</taxon>
        <taxon>Arachnida</taxon>
        <taxon>Araneae</taxon>
        <taxon>Araneomorphae</taxon>
        <taxon>Entelegynae</taxon>
        <taxon>Araneoidea</taxon>
        <taxon>Araneidae</taxon>
        <taxon>Caerostris</taxon>
    </lineage>
</organism>
<dbReference type="AlphaFoldDB" id="A0AAV4VQT9"/>
<sequence length="124" mass="14360">MHKIVSRSECCWVQLWIVERPYSGEVKHCGVMEKKKSRAKPFEQILPRSRSTFYFILRNAFDSTERRESVYLYAPMGASSSAPNDFGQGATTRASHWNQRVMGPMSFHGAKHHVGRCFSWKFDV</sequence>
<proteinExistence type="predicted"/>
<dbReference type="EMBL" id="BPLR01014972">
    <property type="protein sequence ID" value="GIY72627.1"/>
    <property type="molecule type" value="Genomic_DNA"/>
</dbReference>